<dbReference type="InterPro" id="IPR036390">
    <property type="entry name" value="WH_DNA-bd_sf"/>
</dbReference>
<protein>
    <recommendedName>
        <fullName evidence="3">Vacuolar protein-sorting-associated protein 25</fullName>
    </recommendedName>
    <alternativeName>
        <fullName evidence="7">ESCRT-II complex subunit VPS25</fullName>
    </alternativeName>
</protein>
<keyword evidence="4" id="KW-0813">Transport</keyword>
<evidence type="ECO:0000256" key="1">
    <source>
        <dbReference type="ARBA" id="ARBA00004496"/>
    </source>
</evidence>
<evidence type="ECO:0000256" key="3">
    <source>
        <dbReference type="ARBA" id="ARBA00017934"/>
    </source>
</evidence>
<dbReference type="InterPro" id="IPR014041">
    <property type="entry name" value="ESCRT-II_cplx_Vps25-sub_N"/>
</dbReference>
<dbReference type="EMBL" id="GEDC01028013">
    <property type="protein sequence ID" value="JAS09285.1"/>
    <property type="molecule type" value="Transcribed_RNA"/>
</dbReference>
<name>A0A1B6C7Q5_9HEMI</name>
<evidence type="ECO:0000313" key="8">
    <source>
        <dbReference type="EMBL" id="JAS09285.1"/>
    </source>
</evidence>
<comment type="similarity">
    <text evidence="2">Belongs to the VPS25 family.</text>
</comment>
<evidence type="ECO:0000256" key="7">
    <source>
        <dbReference type="ARBA" id="ARBA00030094"/>
    </source>
</evidence>
<dbReference type="Pfam" id="PF05871">
    <property type="entry name" value="ESCRT-II"/>
    <property type="match status" value="1"/>
</dbReference>
<keyword evidence="6" id="KW-0653">Protein transport</keyword>
<dbReference type="AlphaFoldDB" id="A0A1B6C7Q5"/>
<evidence type="ECO:0000256" key="2">
    <source>
        <dbReference type="ARBA" id="ARBA00009674"/>
    </source>
</evidence>
<dbReference type="PANTHER" id="PTHR13149">
    <property type="entry name" value="VACUOLAR PROTEIN SORTING-ASSOCIATED PROTEIN VPS25"/>
    <property type="match status" value="1"/>
</dbReference>
<evidence type="ECO:0000256" key="6">
    <source>
        <dbReference type="ARBA" id="ARBA00022927"/>
    </source>
</evidence>
<dbReference type="FunFam" id="1.10.10.10:FF:000141">
    <property type="entry name" value="vacuolar protein-sorting-associated protein 25"/>
    <property type="match status" value="1"/>
</dbReference>
<organism evidence="8">
    <name type="scientific">Clastoptera arizonana</name>
    <name type="common">Arizona spittle bug</name>
    <dbReference type="NCBI Taxonomy" id="38151"/>
    <lineage>
        <taxon>Eukaryota</taxon>
        <taxon>Metazoa</taxon>
        <taxon>Ecdysozoa</taxon>
        <taxon>Arthropoda</taxon>
        <taxon>Hexapoda</taxon>
        <taxon>Insecta</taxon>
        <taxon>Pterygota</taxon>
        <taxon>Neoptera</taxon>
        <taxon>Paraneoptera</taxon>
        <taxon>Hemiptera</taxon>
        <taxon>Auchenorrhyncha</taxon>
        <taxon>Cercopoidea</taxon>
        <taxon>Clastopteridae</taxon>
        <taxon>Clastoptera</taxon>
    </lineage>
</organism>
<comment type="subcellular location">
    <subcellularLocation>
        <location evidence="1">Cytoplasm</location>
    </subcellularLocation>
</comment>
<dbReference type="Gene3D" id="1.10.10.570">
    <property type="entry name" value="Winged helix' DNA-binding domain. Chain C. Domain 1"/>
    <property type="match status" value="1"/>
</dbReference>
<dbReference type="InterPro" id="IPR008570">
    <property type="entry name" value="ESCRT-II_cplx_Vps25-sub"/>
</dbReference>
<keyword evidence="5" id="KW-0963">Cytoplasm</keyword>
<dbReference type="SUPFAM" id="SSF46785">
    <property type="entry name" value="Winged helix' DNA-binding domain"/>
    <property type="match status" value="2"/>
</dbReference>
<dbReference type="Gene3D" id="1.10.10.10">
    <property type="entry name" value="Winged helix-like DNA-binding domain superfamily/Winged helix DNA-binding domain"/>
    <property type="match status" value="1"/>
</dbReference>
<dbReference type="GO" id="GO:0005198">
    <property type="term" value="F:structural molecule activity"/>
    <property type="evidence" value="ECO:0007669"/>
    <property type="project" value="TreeGrafter"/>
</dbReference>
<proteinExistence type="inferred from homology"/>
<dbReference type="GO" id="GO:0016236">
    <property type="term" value="P:macroautophagy"/>
    <property type="evidence" value="ECO:0007669"/>
    <property type="project" value="UniProtKB-ARBA"/>
</dbReference>
<dbReference type="GO" id="GO:0000814">
    <property type="term" value="C:ESCRT II complex"/>
    <property type="evidence" value="ECO:0007669"/>
    <property type="project" value="InterPro"/>
</dbReference>
<dbReference type="GO" id="GO:0043328">
    <property type="term" value="P:protein transport to vacuole involved in ubiquitin-dependent protein catabolic process via the multivesicular body sorting pathway"/>
    <property type="evidence" value="ECO:0007669"/>
    <property type="project" value="TreeGrafter"/>
</dbReference>
<dbReference type="GO" id="GO:0042803">
    <property type="term" value="F:protein homodimerization activity"/>
    <property type="evidence" value="ECO:0007669"/>
    <property type="project" value="TreeGrafter"/>
</dbReference>
<gene>
    <name evidence="8" type="ORF">g.13815</name>
</gene>
<evidence type="ECO:0000256" key="5">
    <source>
        <dbReference type="ARBA" id="ARBA00022490"/>
    </source>
</evidence>
<dbReference type="InterPro" id="IPR036388">
    <property type="entry name" value="WH-like_DNA-bd_sf"/>
</dbReference>
<sequence length="172" mass="20440">MTQMEWPWQYSFPPFFTIQPNVETRKKQLEAWRFLVLEFYRVNKLYILDVREAERLPLFNNSSINRKLSSEGIITVLNTLEKTKNAEPVDKSRTRWFVYWHTLVEWADIIYNWAKDSGQINSVCTLFEIKNTTDTEFSGLNQDVLVKVLKVLETQKKAELIMFGENEGVKFF</sequence>
<evidence type="ECO:0000256" key="4">
    <source>
        <dbReference type="ARBA" id="ARBA00022448"/>
    </source>
</evidence>
<dbReference type="FunFam" id="1.10.10.570:FF:000003">
    <property type="entry name" value="Vacuolar protein-sorting-associated protein 25"/>
    <property type="match status" value="1"/>
</dbReference>
<dbReference type="PANTHER" id="PTHR13149:SF0">
    <property type="entry name" value="VACUOLAR PROTEIN-SORTING-ASSOCIATED PROTEIN 25"/>
    <property type="match status" value="1"/>
</dbReference>
<reference evidence="8" key="1">
    <citation type="submission" date="2015-12" db="EMBL/GenBank/DDBJ databases">
        <title>De novo transcriptome assembly of four potential Pierce s Disease insect vectors from Arizona vineyards.</title>
        <authorList>
            <person name="Tassone E.E."/>
        </authorList>
    </citation>
    <scope>NUCLEOTIDE SEQUENCE</scope>
</reference>
<accession>A0A1B6C7Q5</accession>